<evidence type="ECO:0000256" key="4">
    <source>
        <dbReference type="ARBA" id="ARBA00022605"/>
    </source>
</evidence>
<evidence type="ECO:0000256" key="3">
    <source>
        <dbReference type="ARBA" id="ARBA00022571"/>
    </source>
</evidence>
<evidence type="ECO:0000256" key="1">
    <source>
        <dbReference type="ARBA" id="ARBA00004828"/>
    </source>
</evidence>
<keyword evidence="3" id="KW-0055">Arginine biosynthesis</keyword>
<feature type="region of interest" description="Disordered" evidence="9">
    <location>
        <begin position="274"/>
        <end position="297"/>
    </location>
</feature>
<dbReference type="PRINTS" id="PR00474">
    <property type="entry name" value="GLU5KINASE"/>
</dbReference>
<name>A0AAW1RIL8_9CHLO</name>
<dbReference type="InterPro" id="IPR018971">
    <property type="entry name" value="DUF1997"/>
</dbReference>
<dbReference type="NCBIfam" id="TIGR00761">
    <property type="entry name" value="argB"/>
    <property type="match status" value="1"/>
</dbReference>
<dbReference type="GO" id="GO:0003991">
    <property type="term" value="F:acetylglutamate kinase activity"/>
    <property type="evidence" value="ECO:0007669"/>
    <property type="project" value="UniProtKB-EC"/>
</dbReference>
<evidence type="ECO:0000313" key="12">
    <source>
        <dbReference type="Proteomes" id="UP001438707"/>
    </source>
</evidence>
<reference evidence="11 12" key="1">
    <citation type="journal article" date="2024" name="Nat. Commun.">
        <title>Phylogenomics reveals the evolutionary origins of lichenization in chlorophyte algae.</title>
        <authorList>
            <person name="Puginier C."/>
            <person name="Libourel C."/>
            <person name="Otte J."/>
            <person name="Skaloud P."/>
            <person name="Haon M."/>
            <person name="Grisel S."/>
            <person name="Petersen M."/>
            <person name="Berrin J.G."/>
            <person name="Delaux P.M."/>
            <person name="Dal Grande F."/>
            <person name="Keller J."/>
        </authorList>
    </citation>
    <scope>NUCLEOTIDE SEQUENCE [LARGE SCALE GENOMIC DNA]</scope>
    <source>
        <strain evidence="11 12">SAG 2145</strain>
    </source>
</reference>
<feature type="compositionally biased region" description="Low complexity" evidence="9">
    <location>
        <begin position="209"/>
        <end position="222"/>
    </location>
</feature>
<keyword evidence="7" id="KW-0418">Kinase</keyword>
<dbReference type="InterPro" id="IPR041727">
    <property type="entry name" value="NAGK-C"/>
</dbReference>
<dbReference type="GO" id="GO:0009534">
    <property type="term" value="C:chloroplast thylakoid"/>
    <property type="evidence" value="ECO:0007669"/>
    <property type="project" value="TreeGrafter"/>
</dbReference>
<accession>A0AAW1RIL8</accession>
<dbReference type="HAMAP" id="MF_00082">
    <property type="entry name" value="ArgB"/>
    <property type="match status" value="1"/>
</dbReference>
<dbReference type="GO" id="GO:0005524">
    <property type="term" value="F:ATP binding"/>
    <property type="evidence" value="ECO:0007669"/>
    <property type="project" value="UniProtKB-KW"/>
</dbReference>
<feature type="domain" description="Aspartate/glutamate/uridylate kinase" evidence="10">
    <location>
        <begin position="325"/>
        <end position="562"/>
    </location>
</feature>
<evidence type="ECO:0000256" key="7">
    <source>
        <dbReference type="ARBA" id="ARBA00022777"/>
    </source>
</evidence>
<dbReference type="Proteomes" id="UP001438707">
    <property type="component" value="Unassembled WGS sequence"/>
</dbReference>
<dbReference type="InterPro" id="IPR036393">
    <property type="entry name" value="AceGlu_kinase-like_sf"/>
</dbReference>
<keyword evidence="5" id="KW-0808">Transferase</keyword>
<organism evidence="11 12">
    <name type="scientific">Apatococcus lobatus</name>
    <dbReference type="NCBI Taxonomy" id="904363"/>
    <lineage>
        <taxon>Eukaryota</taxon>
        <taxon>Viridiplantae</taxon>
        <taxon>Chlorophyta</taxon>
        <taxon>core chlorophytes</taxon>
        <taxon>Trebouxiophyceae</taxon>
        <taxon>Chlorellales</taxon>
        <taxon>Chlorellaceae</taxon>
        <taxon>Apatococcus</taxon>
    </lineage>
</organism>
<evidence type="ECO:0000256" key="5">
    <source>
        <dbReference type="ARBA" id="ARBA00022679"/>
    </source>
</evidence>
<dbReference type="FunFam" id="3.40.1160.10:FF:000004">
    <property type="entry name" value="Acetylglutamate kinase"/>
    <property type="match status" value="1"/>
</dbReference>
<keyword evidence="4" id="KW-0028">Amino-acid biosynthesis</keyword>
<evidence type="ECO:0000256" key="2">
    <source>
        <dbReference type="ARBA" id="ARBA00013065"/>
    </source>
</evidence>
<dbReference type="InterPro" id="IPR037528">
    <property type="entry name" value="ArgB"/>
</dbReference>
<dbReference type="Pfam" id="PF09366">
    <property type="entry name" value="DUF1997"/>
    <property type="match status" value="1"/>
</dbReference>
<dbReference type="InterPro" id="IPR001048">
    <property type="entry name" value="Asp/Glu/Uridylate_kinase"/>
</dbReference>
<dbReference type="InterPro" id="IPR004662">
    <property type="entry name" value="AcgluKinase_fam"/>
</dbReference>
<evidence type="ECO:0000256" key="8">
    <source>
        <dbReference type="ARBA" id="ARBA00022840"/>
    </source>
</evidence>
<dbReference type="CDD" id="cd04250">
    <property type="entry name" value="AAK_NAGK-C"/>
    <property type="match status" value="1"/>
</dbReference>
<keyword evidence="6" id="KW-0547">Nucleotide-binding</keyword>
<feature type="region of interest" description="Disordered" evidence="9">
    <location>
        <begin position="198"/>
        <end position="224"/>
    </location>
</feature>
<sequence>MYCQRLPWLESPAVARLVHAQHASAGRFQERSSLTAQPPAHSSRGSSSARLSLAASVQQLHELDDLRQALSRPPKTQHTLRDPARLAAQSQHSIEVQDLGGDVSLDAYMHLPVEQYSELDPDVIKSIGLQLFALKVPRVHLFQIWIEPLVQATVNVQQDPDRVIIESTNCRIRGSELVENLHLDDRFCIAFTTQLQWSSSGLGTSPGHASSTSADNNGSSSSFMMQNNSAVQQQAADAHRIAIQQTSQTSTIHLVGQSRDRLPAALTTSCKRTRKQHSQAKLSVSNAATTEAPGKVPDTKREVSAFDRVSILSEALPYLQRFQGKTVVIKYGGAAMKDPTLKAGVVNDLVLLSCVGVRTVLVHGGGPEINTWLNKLGIEAQFKNGLRVTDEPTMDVVEMVLGGRVNKGLVTLIQQAGGRAVGLCGKDNSIIKARQMVEKDIGFVGEVTKVDPSLLETLVRDGFTPVVASVAADEHGQALNVNADIAAGEIAAALKAEKLILMTDVPGVLRDKDDISTKFHEMDIRQTRELVADGIIAGGMIPKVECCVRCLAQGVSAAHIIDGRQQHSVLMELLTNEGVGTMIVG</sequence>
<dbReference type="InterPro" id="IPR001057">
    <property type="entry name" value="Glu/AcGlu_kinase"/>
</dbReference>
<feature type="region of interest" description="Disordered" evidence="9">
    <location>
        <begin position="28"/>
        <end position="48"/>
    </location>
</feature>
<dbReference type="EMBL" id="JALJOS010000011">
    <property type="protein sequence ID" value="KAK9833141.1"/>
    <property type="molecule type" value="Genomic_DNA"/>
</dbReference>
<feature type="compositionally biased region" description="Polar residues" evidence="9">
    <location>
        <begin position="279"/>
        <end position="289"/>
    </location>
</feature>
<dbReference type="Gene3D" id="3.40.1160.10">
    <property type="entry name" value="Acetylglutamate kinase-like"/>
    <property type="match status" value="1"/>
</dbReference>
<keyword evidence="12" id="KW-1185">Reference proteome</keyword>
<evidence type="ECO:0000256" key="6">
    <source>
        <dbReference type="ARBA" id="ARBA00022741"/>
    </source>
</evidence>
<keyword evidence="8" id="KW-0067">ATP-binding</keyword>
<dbReference type="SUPFAM" id="SSF53633">
    <property type="entry name" value="Carbamate kinase-like"/>
    <property type="match status" value="1"/>
</dbReference>
<proteinExistence type="inferred from homology"/>
<gene>
    <name evidence="11" type="ORF">WJX74_008399</name>
</gene>
<dbReference type="Pfam" id="PF00696">
    <property type="entry name" value="AA_kinase"/>
    <property type="match status" value="1"/>
</dbReference>
<dbReference type="AlphaFoldDB" id="A0AAW1RIL8"/>
<dbReference type="EC" id="2.7.2.8" evidence="2"/>
<comment type="pathway">
    <text evidence="1">Amino-acid biosynthesis; L-arginine biosynthesis; N(2)-acetyl-L-ornithine from L-glutamate: step 2/4.</text>
</comment>
<evidence type="ECO:0000256" key="9">
    <source>
        <dbReference type="SAM" id="MobiDB-lite"/>
    </source>
</evidence>
<evidence type="ECO:0000259" key="10">
    <source>
        <dbReference type="Pfam" id="PF00696"/>
    </source>
</evidence>
<dbReference type="GO" id="GO:0006526">
    <property type="term" value="P:L-arginine biosynthetic process"/>
    <property type="evidence" value="ECO:0007669"/>
    <property type="project" value="UniProtKB-KW"/>
</dbReference>
<dbReference type="PANTHER" id="PTHR23342:SF0">
    <property type="entry name" value="N-ACETYLGLUTAMATE SYNTHASE, MITOCHONDRIAL"/>
    <property type="match status" value="1"/>
</dbReference>
<evidence type="ECO:0000313" key="11">
    <source>
        <dbReference type="EMBL" id="KAK9833141.1"/>
    </source>
</evidence>
<protein>
    <recommendedName>
        <fullName evidence="2">acetylglutamate kinase</fullName>
        <ecNumber evidence="2">2.7.2.8</ecNumber>
    </recommendedName>
</protein>
<dbReference type="PANTHER" id="PTHR23342">
    <property type="entry name" value="N-ACETYLGLUTAMATE SYNTHASE"/>
    <property type="match status" value="1"/>
</dbReference>
<comment type="caution">
    <text evidence="11">The sequence shown here is derived from an EMBL/GenBank/DDBJ whole genome shotgun (WGS) entry which is preliminary data.</text>
</comment>